<dbReference type="OrthoDB" id="2017405at2759"/>
<gene>
    <name evidence="2" type="ORF">EmuJ_000052900</name>
</gene>
<evidence type="ECO:0000256" key="1">
    <source>
        <dbReference type="SAM" id="Phobius"/>
    </source>
</evidence>
<evidence type="ECO:0000313" key="2">
    <source>
        <dbReference type="EMBL" id="CDI96801.1"/>
    </source>
</evidence>
<reference evidence="2" key="2">
    <citation type="submission" date="2015-11" db="EMBL/GenBank/DDBJ databases">
        <authorList>
            <person name="Zhang Y."/>
            <person name="Guo Z."/>
        </authorList>
    </citation>
    <scope>NUCLEOTIDE SEQUENCE</scope>
</reference>
<dbReference type="Proteomes" id="UP000017246">
    <property type="component" value="Unassembled WGS sequence"/>
</dbReference>
<dbReference type="Pfam" id="PF10712">
    <property type="entry name" value="NAD-GH"/>
    <property type="match status" value="2"/>
</dbReference>
<protein>
    <submittedName>
        <fullName evidence="2">Heat shock protein SSB1</fullName>
    </submittedName>
</protein>
<keyword evidence="2" id="KW-0346">Stress response</keyword>
<dbReference type="STRING" id="6211.A0A087VXA2"/>
<keyword evidence="1" id="KW-1133">Transmembrane helix</keyword>
<dbReference type="InterPro" id="IPR019651">
    <property type="entry name" value="Glutamate_DH_NAD-spec"/>
</dbReference>
<keyword evidence="3" id="KW-1185">Reference proteome</keyword>
<proteinExistence type="predicted"/>
<dbReference type="EMBL" id="LN902843">
    <property type="protein sequence ID" value="CDI96801.1"/>
    <property type="molecule type" value="Genomic_DNA"/>
</dbReference>
<accession>A0A087VXA2</accession>
<keyword evidence="1" id="KW-0472">Membrane</keyword>
<sequence>MFGRPHHLVGEPFAILRCNGVTMRSNDAFIAAILLLSLLSSCLCFSASASISSTSSDRRALCLVPWCYFVQHQILHQLRHVTAQFGCQHCCTVRHCLAWVDGPLYIPTIEVALQHPLHLQNMRRSTHQQYVMDVAPAQLLTTQRRLRIIYRLTEEVHAQHLQYSSCQHFLCRLTRLSQTVDSFLGSGQVLARVRLLDHLHIVIYQSRTDVPTTQMRITANRLHLKFVILYGEDGHVESATAPIEDEHIVLLFAFPVHTVCNGSCCRLIDETQHI</sequence>
<name>A0A087VXA2_ECHMU</name>
<feature type="transmembrane region" description="Helical" evidence="1">
    <location>
        <begin position="29"/>
        <end position="51"/>
    </location>
</feature>
<evidence type="ECO:0000313" key="3">
    <source>
        <dbReference type="Proteomes" id="UP000017246"/>
    </source>
</evidence>
<keyword evidence="1" id="KW-0812">Transmembrane</keyword>
<dbReference type="eggNOG" id="ENOG502QV65">
    <property type="taxonomic scope" value="Eukaryota"/>
</dbReference>
<organism evidence="2 3">
    <name type="scientific">Echinococcus multilocularis</name>
    <name type="common">Fox tapeworm</name>
    <dbReference type="NCBI Taxonomy" id="6211"/>
    <lineage>
        <taxon>Eukaryota</taxon>
        <taxon>Metazoa</taxon>
        <taxon>Spiralia</taxon>
        <taxon>Lophotrochozoa</taxon>
        <taxon>Platyhelminthes</taxon>
        <taxon>Cestoda</taxon>
        <taxon>Eucestoda</taxon>
        <taxon>Cyclophyllidea</taxon>
        <taxon>Taeniidae</taxon>
        <taxon>Echinococcus</taxon>
    </lineage>
</organism>
<dbReference type="AlphaFoldDB" id="A0A087VXA2"/>
<reference evidence="2" key="1">
    <citation type="journal article" date="2013" name="Nature">
        <title>The genomes of four tapeworm species reveal adaptations to parasitism.</title>
        <authorList>
            <person name="Tsai I.J."/>
            <person name="Zarowiecki M."/>
            <person name="Holroyd N."/>
            <person name="Garciarrubio A."/>
            <person name="Sanchez-Flores A."/>
            <person name="Brooks K.L."/>
            <person name="Tracey A."/>
            <person name="Bobes R.J."/>
            <person name="Fragoso G."/>
            <person name="Sciutto E."/>
            <person name="Aslett M."/>
            <person name="Beasley H."/>
            <person name="Bennett H.M."/>
            <person name="Cai J."/>
            <person name="Camicia F."/>
            <person name="Clark R."/>
            <person name="Cucher M."/>
            <person name="De Silva N."/>
            <person name="Day T.A."/>
            <person name="Deplazes P."/>
            <person name="Estrada K."/>
            <person name="Fernandez C."/>
            <person name="Holland P.W."/>
            <person name="Hou J."/>
            <person name="Hu S."/>
            <person name="Huckvale T."/>
            <person name="Hung S.S."/>
            <person name="Kamenetzky L."/>
            <person name="Keane J.A."/>
            <person name="Kiss F."/>
            <person name="Koziol U."/>
            <person name="Lambert O."/>
            <person name="Liu K."/>
            <person name="Luo X."/>
            <person name="Luo Y."/>
            <person name="Macchiaroli N."/>
            <person name="Nichol S."/>
            <person name="Paps J."/>
            <person name="Parkinson J."/>
            <person name="Pouchkina-Stantcheva N."/>
            <person name="Riddiford N."/>
            <person name="Rosenzvit M."/>
            <person name="Salinas G."/>
            <person name="Wasmuth J.D."/>
            <person name="Zamanian M."/>
            <person name="Zheng Y."/>
            <person name="Cai X."/>
            <person name="Soberon X."/>
            <person name="Olson P.D."/>
            <person name="Laclette J.P."/>
            <person name="Brehm K."/>
            <person name="Berriman M."/>
            <person name="Garciarrubio A."/>
            <person name="Bobes R.J."/>
            <person name="Fragoso G."/>
            <person name="Sanchez-Flores A."/>
            <person name="Estrada K."/>
            <person name="Cevallos M.A."/>
            <person name="Morett E."/>
            <person name="Gonzalez V."/>
            <person name="Portillo T."/>
            <person name="Ochoa-Leyva A."/>
            <person name="Jose M.V."/>
            <person name="Sciutto E."/>
            <person name="Landa A."/>
            <person name="Jimenez L."/>
            <person name="Valdes V."/>
            <person name="Carrero J.C."/>
            <person name="Larralde C."/>
            <person name="Morales-Montor J."/>
            <person name="Limon-Lason J."/>
            <person name="Soberon X."/>
            <person name="Laclette J.P."/>
        </authorList>
    </citation>
    <scope>NUCLEOTIDE SEQUENCE [LARGE SCALE GENOMIC DNA]</scope>
</reference>